<sequence>MAAPQKHVVAYTIPHWGHARPLVHLCARLVKLRSINLTLLTSTAFHPRIVTELSRSFDLGEEAYAKRIRVISINEVAFMRTEEGDKAFEEAWKTIYQEQELVCTQTGTRYPPLPQPQAIILDSTAVDPYNSVRSVSGNSVKIYTWHPGLTYVLFRLFGPEKLGGKGNIRIKAEEIARQTGRSFKDVVTELVFTPEVGKVVCIPGMLPMYEHEYFPQDFGSEFAEEVATNVFSRIYETLETTDGAILFTPESYEPEAVAAFRRWFAETGRPAYASGPLLPSASKEAANETEKKLSKESPEIQDFLDVTLKTDGKKSLLYISFGSVFWPAKTPEKLWAFLDVVMELNIPFILSHASPFAIITDEVREKVKAYGKGILSAWTPQQLILDHPATGWFVAHGGHNGVTEAISAGVPQILWPFATDQPLNAVHIAHQLQIGYELIEVRTGHGLKPIYRNGRKPVGTLDAVKAEAREVLGKAFGEDGAKKREKLQAVREAMNKEWDDGGSARKDILAFLDSL</sequence>
<dbReference type="EMBL" id="ML122255">
    <property type="protein sequence ID" value="RPD63794.1"/>
    <property type="molecule type" value="Genomic_DNA"/>
</dbReference>
<proteinExistence type="inferred from homology"/>
<dbReference type="AlphaFoldDB" id="A0A5C2SKK3"/>
<name>A0A5C2SKK3_9APHY</name>
<organism evidence="3 4">
    <name type="scientific">Lentinus tigrinus ALCF2SS1-6</name>
    <dbReference type="NCBI Taxonomy" id="1328759"/>
    <lineage>
        <taxon>Eukaryota</taxon>
        <taxon>Fungi</taxon>
        <taxon>Dikarya</taxon>
        <taxon>Basidiomycota</taxon>
        <taxon>Agaricomycotina</taxon>
        <taxon>Agaricomycetes</taxon>
        <taxon>Polyporales</taxon>
        <taxon>Polyporaceae</taxon>
        <taxon>Lentinus</taxon>
    </lineage>
</organism>
<dbReference type="STRING" id="1328759.A0A5C2SKK3"/>
<evidence type="ECO:0000313" key="4">
    <source>
        <dbReference type="Proteomes" id="UP000313359"/>
    </source>
</evidence>
<keyword evidence="4" id="KW-1185">Reference proteome</keyword>
<protein>
    <submittedName>
        <fullName evidence="3">UDP-Glycosyltransferase/glycogen phosphorylase</fullName>
    </submittedName>
</protein>
<evidence type="ECO:0000256" key="2">
    <source>
        <dbReference type="ARBA" id="ARBA00022679"/>
    </source>
</evidence>
<evidence type="ECO:0000313" key="3">
    <source>
        <dbReference type="EMBL" id="RPD63794.1"/>
    </source>
</evidence>
<keyword evidence="2 3" id="KW-0808">Transferase</keyword>
<comment type="similarity">
    <text evidence="1">Belongs to the UDP-glycosyltransferase family.</text>
</comment>
<dbReference type="SUPFAM" id="SSF53756">
    <property type="entry name" value="UDP-Glycosyltransferase/glycogen phosphorylase"/>
    <property type="match status" value="1"/>
</dbReference>
<dbReference type="Pfam" id="PF00201">
    <property type="entry name" value="UDPGT"/>
    <property type="match status" value="1"/>
</dbReference>
<dbReference type="GO" id="GO:0035251">
    <property type="term" value="F:UDP-glucosyltransferase activity"/>
    <property type="evidence" value="ECO:0007669"/>
    <property type="project" value="TreeGrafter"/>
</dbReference>
<dbReference type="InterPro" id="IPR002213">
    <property type="entry name" value="UDP_glucos_trans"/>
</dbReference>
<gene>
    <name evidence="3" type="ORF">L227DRAFT_608339</name>
</gene>
<reference evidence="3" key="1">
    <citation type="journal article" date="2018" name="Genome Biol. Evol.">
        <title>Genomics and development of Lentinus tigrinus, a white-rot wood-decaying mushroom with dimorphic fruiting bodies.</title>
        <authorList>
            <person name="Wu B."/>
            <person name="Xu Z."/>
            <person name="Knudson A."/>
            <person name="Carlson A."/>
            <person name="Chen N."/>
            <person name="Kovaka S."/>
            <person name="LaButti K."/>
            <person name="Lipzen A."/>
            <person name="Pennachio C."/>
            <person name="Riley R."/>
            <person name="Schakwitz W."/>
            <person name="Umezawa K."/>
            <person name="Ohm R.A."/>
            <person name="Grigoriev I.V."/>
            <person name="Nagy L.G."/>
            <person name="Gibbons J."/>
            <person name="Hibbett D."/>
        </authorList>
    </citation>
    <scope>NUCLEOTIDE SEQUENCE [LARGE SCALE GENOMIC DNA]</scope>
    <source>
        <strain evidence="3">ALCF2SS1-6</strain>
    </source>
</reference>
<dbReference type="Proteomes" id="UP000313359">
    <property type="component" value="Unassembled WGS sequence"/>
</dbReference>
<dbReference type="PANTHER" id="PTHR48047">
    <property type="entry name" value="GLYCOSYLTRANSFERASE"/>
    <property type="match status" value="1"/>
</dbReference>
<dbReference type="OrthoDB" id="5835829at2759"/>
<accession>A0A5C2SKK3</accession>
<dbReference type="Gene3D" id="3.40.50.2000">
    <property type="entry name" value="Glycogen Phosphorylase B"/>
    <property type="match status" value="2"/>
</dbReference>
<dbReference type="CDD" id="cd03784">
    <property type="entry name" value="GT1_Gtf-like"/>
    <property type="match status" value="1"/>
</dbReference>
<evidence type="ECO:0000256" key="1">
    <source>
        <dbReference type="ARBA" id="ARBA00009995"/>
    </source>
</evidence>